<evidence type="ECO:0000256" key="1">
    <source>
        <dbReference type="ARBA" id="ARBA00022448"/>
    </source>
</evidence>
<keyword evidence="1" id="KW-0813">Transport</keyword>
<comment type="similarity">
    <text evidence="3">Belongs to the DOP1 family.</text>
</comment>
<organism evidence="6 7">
    <name type="scientific">Babesia gibsoni</name>
    <dbReference type="NCBI Taxonomy" id="33632"/>
    <lineage>
        <taxon>Eukaryota</taxon>
        <taxon>Sar</taxon>
        <taxon>Alveolata</taxon>
        <taxon>Apicomplexa</taxon>
        <taxon>Aconoidasida</taxon>
        <taxon>Piroplasmida</taxon>
        <taxon>Babesiidae</taxon>
        <taxon>Babesia</taxon>
    </lineage>
</organism>
<keyword evidence="2" id="KW-0653">Protein transport</keyword>
<dbReference type="InterPro" id="IPR016024">
    <property type="entry name" value="ARM-type_fold"/>
</dbReference>
<dbReference type="GO" id="GO:0005802">
    <property type="term" value="C:trans-Golgi network"/>
    <property type="evidence" value="ECO:0007669"/>
    <property type="project" value="TreeGrafter"/>
</dbReference>
<accession>A0AAD8PDP3</accession>
<reference evidence="6" key="1">
    <citation type="submission" date="2023-08" db="EMBL/GenBank/DDBJ databases">
        <title>Draft sequence of the Babesia gibsoni genome.</title>
        <authorList>
            <person name="Yamagishi J.Y."/>
            <person name="Xuan X.X."/>
        </authorList>
    </citation>
    <scope>NUCLEOTIDE SEQUENCE</scope>
    <source>
        <strain evidence="6">Azabu</strain>
    </source>
</reference>
<evidence type="ECO:0000256" key="3">
    <source>
        <dbReference type="ARBA" id="ARBA00046326"/>
    </source>
</evidence>
<gene>
    <name evidence="6" type="ORF">BgAZ_306370</name>
</gene>
<dbReference type="PANTHER" id="PTHR14042">
    <property type="entry name" value="DOPEY-RELATED"/>
    <property type="match status" value="1"/>
</dbReference>
<protein>
    <submittedName>
        <fullName evidence="6">Dopey-related protein</fullName>
    </submittedName>
</protein>
<dbReference type="GO" id="GO:0005829">
    <property type="term" value="C:cytosol"/>
    <property type="evidence" value="ECO:0007669"/>
    <property type="project" value="GOC"/>
</dbReference>
<dbReference type="SUPFAM" id="SSF48371">
    <property type="entry name" value="ARM repeat"/>
    <property type="match status" value="2"/>
</dbReference>
<dbReference type="EMBL" id="JAVEPI010000003">
    <property type="protein sequence ID" value="KAK1443119.1"/>
    <property type="molecule type" value="Genomic_DNA"/>
</dbReference>
<dbReference type="InterPro" id="IPR056457">
    <property type="entry name" value="DOP1_C"/>
</dbReference>
<sequence>MSGETLTSSSIGETQPWNERRKFDAEIQHILLQFEKPKEWADLMNCLIRLHRSIKHSSICEIPQKETICKRLAQCLNPQLPSGIHARALEVYGSILEKTGPEGLAQNLALFSSGLFPFFPYSTSSVKPIFLNLIEQYYIPLGTKLLPCLIGLLISILPGLDDDKSESYEQVYRVLERVCDCVSEKSYMRALWLILLNANKIRISTLMVIANKLAPALPMLPPERIEILVPHRNALVMKSLEATTEDDSLLVLREMINMLIKHFPFDSNILSNADKSKLCRHCLKLLTKRNWSLNRRLYHWIFNATNDYNTPTDYMDLTYFTKHSKDNLINALKDLLMEKGKSLEEVLIPIKIILSFISDSDLKGITDKLMPALCIPILKYICKEREEEEWRASIIESARLIFDPSLTPTIVIFESIVSEYKQTAASNACNSKSVWDDLLELSSVYLDEVSNQLMLADVLCGLFMLMNNSLEHLLRFKVKENVKLINNIIMYVSSILSRVEAIIRGEGNFTQYYDAIELDEEENDMMHMLMKYQESCNKNISRYLDTFYNDALIYFEKRAESLSAYELQTIDVLNDLVVRVVAVEAYMETVPLTKALTKDDSFTHQMEGMEGDELGDTYLPGKVTLGATAFDSYRLSALFRSDSVLSTSSAAPSNYPKKTKAPTQGKFHLDNWMQSLLTCTVSKNAQLFCRGIRIFIELLRLPNKADLYNYVEEKAVHLKNIINRLWNSLDETHAASHSEIVLLLIQLNKTMPLSKDQTEKIIIADLMNPDVNIKVRAMLRFGVLWRFGYIHAPMEELFPRVVSCILDSVEESDPKLRYYSCSFLSESVAILPNLINPILKALVSLDTFNSESYSSSIVEVLRMFRHLSYIVSREGPVLVDLMQKCQASLYLVELVQGKETHSKMLESGASYRSYKKSMVAERMSKGKERMSGGEFARKRGSATSHSVTFPRIFDPHGISYEDACIYDYIDLIVILTLKYICLDIDVSSLLCLTTVEEHMAFTNSSYESMGEENGHALHENTMLFRCTAIDFMKLFLSTIQPASRAKEVACLISRPLLCLLYHFHLKDEAIIQTQLLYLLKVVLDRCHVESQSSSDPTASLKDSIGDYLKSVASTFKHRTKSTDTDVIAQKLQELDIEQDEIMNGDILEDDVNHSGMDPHRQRAWRSGVNVHRESAPLHNDTPSVNDFNVGDNLMAAASDPFSKKVPTLPRVYIINVVSLKMKYAGKLKTLSQDALFIHILESCIFHTAKAGRSHLLQSYIDFCLYTLKYLGGQKTISYSSTFIKHFCNHLGQGKDWIKINTVSQYMKGIFAILGYIASKLGGFKVDLKNMERFHNDHSISSYSLSSILSFIDKNAPEETNESGWQLFSFSSKAKIGSPVNDDESLAFEISQVVDICIQCLLWLKTRNNVQSNSNPAETGTNMPSGFKTPSFSVLPSSDNYKVEPPNTDSVHLDIVMSLYSIYNEILQGFILLYKFLPYHFAEGCLVVWDKYENTNISRHVKMELLDCLSAIPRFPRYKLISYVVDMLEPFAKSAKYKQGKGYHLLSCTVRDSAVCEFIYAVSDLPMTVKKDIDATFEALRRFISFVLNNPRQPVVMLWCLQIICNFDKSHPTKDVNVVGKVMKRLLGELMTVIIYQSVGLYVHKVCSWLPPKLYDLEPPLPPHVYMINYYYYEHVDPRESVLTGGGTAAAIAAMQSGTAPNTSRRKTIDYMDCVCKNALAQLIVFGYETVQLSRRTAIANVLYHILWDSLSSYILPILQDKTEQPLAYRYLLLLLLRNLPFNLYEGSLQCIKRFVIDYINAPDCFKVDRRTFKCLVQIFRQVADDACRGIVDRLIKLDLFTNPPHTNVFTSRIINIQSRVRYLKRLAFVLYACRNDMFASHIATIIERLTDTCRAFDDDNLRAKTLLVMRVLLVKMSQKYLTVLWPVLLSELIKVFDRENRALKEGDFFHHSPTLERASVSPEMLAKDEAVDGSHRYTLLKGALKIVDVAYALGLNDFLIYQWMFVNDMADMDFPNKVNDRIVDKGHNKFKPFLMIVEQTYPEEVKEHLCNDIYVKLRKYIGGYDAIGPESGIPHLANSSYGSSMSIKGNETADSTAGQDSADRRKHINDLIDICIENELMDMDTSMTDLEPTLSVHQICKIYRKVT</sequence>
<dbReference type="GO" id="GO:0006895">
    <property type="term" value="P:Golgi to endosome transport"/>
    <property type="evidence" value="ECO:0007669"/>
    <property type="project" value="InterPro"/>
</dbReference>
<dbReference type="GO" id="GO:0005768">
    <property type="term" value="C:endosome"/>
    <property type="evidence" value="ECO:0007669"/>
    <property type="project" value="TreeGrafter"/>
</dbReference>
<dbReference type="PANTHER" id="PTHR14042:SF24">
    <property type="entry name" value="PROTEIN DOPEY-1 HOMOLOG"/>
    <property type="match status" value="1"/>
</dbReference>
<evidence type="ECO:0000256" key="2">
    <source>
        <dbReference type="ARBA" id="ARBA00022927"/>
    </source>
</evidence>
<feature type="domain" description="DOP1 N-terminal" evidence="4">
    <location>
        <begin position="19"/>
        <end position="304"/>
    </location>
</feature>
<feature type="domain" description="DOP1-like C-terminal" evidence="5">
    <location>
        <begin position="1751"/>
        <end position="2024"/>
    </location>
</feature>
<dbReference type="Pfam" id="PF04118">
    <property type="entry name" value="Dopey_N"/>
    <property type="match status" value="1"/>
</dbReference>
<dbReference type="Pfam" id="PF24598">
    <property type="entry name" value="DOP1_C"/>
    <property type="match status" value="1"/>
</dbReference>
<comment type="caution">
    <text evidence="6">The sequence shown here is derived from an EMBL/GenBank/DDBJ whole genome shotgun (WGS) entry which is preliminary data.</text>
</comment>
<evidence type="ECO:0000259" key="5">
    <source>
        <dbReference type="Pfam" id="PF24598"/>
    </source>
</evidence>
<keyword evidence="7" id="KW-1185">Reference proteome</keyword>
<evidence type="ECO:0000313" key="7">
    <source>
        <dbReference type="Proteomes" id="UP001230268"/>
    </source>
</evidence>
<evidence type="ECO:0000259" key="4">
    <source>
        <dbReference type="Pfam" id="PF04118"/>
    </source>
</evidence>
<dbReference type="InterPro" id="IPR040314">
    <property type="entry name" value="DOP1"/>
</dbReference>
<name>A0AAD8PDP3_BABGI</name>
<proteinExistence type="inferred from homology"/>
<dbReference type="GO" id="GO:0015031">
    <property type="term" value="P:protein transport"/>
    <property type="evidence" value="ECO:0007669"/>
    <property type="project" value="UniProtKB-KW"/>
</dbReference>
<dbReference type="InterPro" id="IPR007249">
    <property type="entry name" value="DOP1_N"/>
</dbReference>
<dbReference type="Proteomes" id="UP001230268">
    <property type="component" value="Unassembled WGS sequence"/>
</dbReference>
<evidence type="ECO:0000313" key="6">
    <source>
        <dbReference type="EMBL" id="KAK1443119.1"/>
    </source>
</evidence>